<dbReference type="OrthoDB" id="1744683at2759"/>
<feature type="domain" description="Reverse transcriptase zinc-binding" evidence="1">
    <location>
        <begin position="21"/>
        <end position="74"/>
    </location>
</feature>
<sequence>MSTLSITSQSSLLLYGDEMKFSTNQAWKDIRGDDVHVPWEKLIWFTNCIPRHTFITWLAIKNKLMTQDKLIKWTRLVTIKTRGTNSVTEVERAWDIRMQRMCDLNVL</sequence>
<keyword evidence="2" id="KW-0548">Nucleotidyltransferase</keyword>
<dbReference type="InterPro" id="IPR026960">
    <property type="entry name" value="RVT-Znf"/>
</dbReference>
<organism evidence="2 3">
    <name type="scientific">Artemisia annua</name>
    <name type="common">Sweet wormwood</name>
    <dbReference type="NCBI Taxonomy" id="35608"/>
    <lineage>
        <taxon>Eukaryota</taxon>
        <taxon>Viridiplantae</taxon>
        <taxon>Streptophyta</taxon>
        <taxon>Embryophyta</taxon>
        <taxon>Tracheophyta</taxon>
        <taxon>Spermatophyta</taxon>
        <taxon>Magnoliopsida</taxon>
        <taxon>eudicotyledons</taxon>
        <taxon>Gunneridae</taxon>
        <taxon>Pentapetalae</taxon>
        <taxon>asterids</taxon>
        <taxon>campanulids</taxon>
        <taxon>Asterales</taxon>
        <taxon>Asteraceae</taxon>
        <taxon>Asteroideae</taxon>
        <taxon>Anthemideae</taxon>
        <taxon>Artemisiinae</taxon>
        <taxon>Artemisia</taxon>
    </lineage>
</organism>
<dbReference type="STRING" id="35608.A0A2U1KDT6"/>
<dbReference type="AlphaFoldDB" id="A0A2U1KDT6"/>
<dbReference type="Proteomes" id="UP000245207">
    <property type="component" value="Unassembled WGS sequence"/>
</dbReference>
<name>A0A2U1KDT6_ARTAN</name>
<proteinExistence type="predicted"/>
<accession>A0A2U1KDT6</accession>
<keyword evidence="2" id="KW-0808">Transferase</keyword>
<evidence type="ECO:0000259" key="1">
    <source>
        <dbReference type="Pfam" id="PF13966"/>
    </source>
</evidence>
<reference evidence="2 3" key="1">
    <citation type="journal article" date="2018" name="Mol. Plant">
        <title>The genome of Artemisia annua provides insight into the evolution of Asteraceae family and artemisinin biosynthesis.</title>
        <authorList>
            <person name="Shen Q."/>
            <person name="Zhang L."/>
            <person name="Liao Z."/>
            <person name="Wang S."/>
            <person name="Yan T."/>
            <person name="Shi P."/>
            <person name="Liu M."/>
            <person name="Fu X."/>
            <person name="Pan Q."/>
            <person name="Wang Y."/>
            <person name="Lv Z."/>
            <person name="Lu X."/>
            <person name="Zhang F."/>
            <person name="Jiang W."/>
            <person name="Ma Y."/>
            <person name="Chen M."/>
            <person name="Hao X."/>
            <person name="Li L."/>
            <person name="Tang Y."/>
            <person name="Lv G."/>
            <person name="Zhou Y."/>
            <person name="Sun X."/>
            <person name="Brodelius P.E."/>
            <person name="Rose J.K.C."/>
            <person name="Tang K."/>
        </authorList>
    </citation>
    <scope>NUCLEOTIDE SEQUENCE [LARGE SCALE GENOMIC DNA]</scope>
    <source>
        <strain evidence="3">cv. Huhao1</strain>
        <tissue evidence="2">Leaf</tissue>
    </source>
</reference>
<comment type="caution">
    <text evidence="2">The sequence shown here is derived from an EMBL/GenBank/DDBJ whole genome shotgun (WGS) entry which is preliminary data.</text>
</comment>
<protein>
    <submittedName>
        <fullName evidence="2">Reverse transcriptase zinc-binding domain-containing protein</fullName>
    </submittedName>
</protein>
<keyword evidence="2" id="KW-0695">RNA-directed DNA polymerase</keyword>
<evidence type="ECO:0000313" key="3">
    <source>
        <dbReference type="Proteomes" id="UP000245207"/>
    </source>
</evidence>
<dbReference type="EMBL" id="PKPP01021282">
    <property type="protein sequence ID" value="PWA34871.1"/>
    <property type="molecule type" value="Genomic_DNA"/>
</dbReference>
<keyword evidence="3" id="KW-1185">Reference proteome</keyword>
<dbReference type="GO" id="GO:0003964">
    <property type="term" value="F:RNA-directed DNA polymerase activity"/>
    <property type="evidence" value="ECO:0007669"/>
    <property type="project" value="UniProtKB-KW"/>
</dbReference>
<dbReference type="Pfam" id="PF13966">
    <property type="entry name" value="zf-RVT"/>
    <property type="match status" value="1"/>
</dbReference>
<gene>
    <name evidence="2" type="ORF">CTI12_AA614990</name>
</gene>
<evidence type="ECO:0000313" key="2">
    <source>
        <dbReference type="EMBL" id="PWA34871.1"/>
    </source>
</evidence>